<name>F1TD09_9FIRM</name>
<keyword evidence="3" id="KW-1185">Reference proteome</keyword>
<protein>
    <submittedName>
        <fullName evidence="2">Amine oxidase</fullName>
    </submittedName>
</protein>
<dbReference type="GO" id="GO:0016116">
    <property type="term" value="P:carotenoid metabolic process"/>
    <property type="evidence" value="ECO:0007669"/>
    <property type="project" value="InterPro"/>
</dbReference>
<comment type="caution">
    <text evidence="2">The sequence shown here is derived from an EMBL/GenBank/DDBJ whole genome shotgun (WGS) entry which is preliminary data.</text>
</comment>
<sequence>MQKKIIIIGAGIAGLSAGCYGQMNGYETQIFEMHSVPGGLCTSWDRKGYRIDGCIHWLMGANPESMFYETWNELEAFKGKELLYHDYIMHIENSEGKKLIMYCDIDKLETHLMELSFQDSEVIRELTDAVRKFKDIHTASKDESLVKYSKVTMHDFVQRFKDPFLKEALLAFAPKGNSVFSLIFQLAIYNNKDACWPVGGSLEFAKGIEKRYLELGGKIQYKSMVDEIIAANDRVTGIKLTDGCVHTADFVVSAADGYSAIFEMLKGQYINEEIKALYESKKVSNTSIQISLGVNCDLSRYPYCINMMLENSVQIGGVENSQLLIKNYCFDKTLSLPGKSVVTSLIFTDYEYWEELYKNSENYKAEKKKIADWFICLFEKKYPEAKGKIEVVDVATPITYYRYTHVWQGAYCGWKAPAQKIPNVLPGLLGFYLAGQWTQTTGGLPTAVITGKGSIMRICKQDGKNFLSKCS</sequence>
<dbReference type="Proteomes" id="UP000003860">
    <property type="component" value="Unassembled WGS sequence"/>
</dbReference>
<dbReference type="EMBL" id="ACXX02000006">
    <property type="protein sequence ID" value="EGD47876.1"/>
    <property type="molecule type" value="Genomic_DNA"/>
</dbReference>
<dbReference type="eggNOG" id="COG1233">
    <property type="taxonomic scope" value="Bacteria"/>
</dbReference>
<feature type="domain" description="Amine oxidase" evidence="1">
    <location>
        <begin position="12"/>
        <end position="452"/>
    </location>
</feature>
<dbReference type="SUPFAM" id="SSF51905">
    <property type="entry name" value="FAD/NAD(P)-binding domain"/>
    <property type="match status" value="1"/>
</dbReference>
<dbReference type="InterPro" id="IPR036188">
    <property type="entry name" value="FAD/NAD-bd_sf"/>
</dbReference>
<dbReference type="STRING" id="588581.Cpap_2280"/>
<organism evidence="2 3">
    <name type="scientific">Ruminiclostridium papyrosolvens DSM 2782</name>
    <dbReference type="NCBI Taxonomy" id="588581"/>
    <lineage>
        <taxon>Bacteria</taxon>
        <taxon>Bacillati</taxon>
        <taxon>Bacillota</taxon>
        <taxon>Clostridia</taxon>
        <taxon>Eubacteriales</taxon>
        <taxon>Oscillospiraceae</taxon>
        <taxon>Ruminiclostridium</taxon>
    </lineage>
</organism>
<evidence type="ECO:0000313" key="3">
    <source>
        <dbReference type="Proteomes" id="UP000003860"/>
    </source>
</evidence>
<dbReference type="OrthoDB" id="9814556at2"/>
<dbReference type="PROSITE" id="PS51257">
    <property type="entry name" value="PROKAR_LIPOPROTEIN"/>
    <property type="match status" value="1"/>
</dbReference>
<reference evidence="2" key="1">
    <citation type="submission" date="2009-07" db="EMBL/GenBank/DDBJ databases">
        <authorList>
            <consortium name="US DOE Joint Genome Institute (JGI-PGF)"/>
            <person name="Lucas S."/>
            <person name="Copeland A."/>
            <person name="Lapidus A."/>
            <person name="Glavina del Rio T."/>
            <person name="Tice H."/>
            <person name="Bruce D."/>
            <person name="Goodwin L."/>
            <person name="Pitluck S."/>
            <person name="Larimer F."/>
            <person name="Land M.L."/>
            <person name="Mouttaki H."/>
            <person name="He Z."/>
            <person name="Zhou J."/>
            <person name="Hemme C.L."/>
        </authorList>
    </citation>
    <scope>NUCLEOTIDE SEQUENCE</scope>
    <source>
        <strain evidence="2">DSM 2782</strain>
    </source>
</reference>
<gene>
    <name evidence="2" type="ORF">Cpap_2280</name>
</gene>
<dbReference type="RefSeq" id="WP_004619273.1">
    <property type="nucleotide sequence ID" value="NZ_ACXX02000006.1"/>
</dbReference>
<accession>F1TD09</accession>
<dbReference type="PANTHER" id="PTHR46313:SF3">
    <property type="entry name" value="PROLYCOPENE ISOMERASE, CHLOROPLASTIC"/>
    <property type="match status" value="1"/>
</dbReference>
<dbReference type="InterPro" id="IPR002937">
    <property type="entry name" value="Amino_oxidase"/>
</dbReference>
<dbReference type="Pfam" id="PF01593">
    <property type="entry name" value="Amino_oxidase"/>
    <property type="match status" value="1"/>
</dbReference>
<proteinExistence type="predicted"/>
<evidence type="ECO:0000259" key="1">
    <source>
        <dbReference type="Pfam" id="PF01593"/>
    </source>
</evidence>
<dbReference type="InterPro" id="IPR045892">
    <property type="entry name" value="CrtISO-like"/>
</dbReference>
<dbReference type="GO" id="GO:0016491">
    <property type="term" value="F:oxidoreductase activity"/>
    <property type="evidence" value="ECO:0007669"/>
    <property type="project" value="InterPro"/>
</dbReference>
<dbReference type="AlphaFoldDB" id="F1TD09"/>
<evidence type="ECO:0000313" key="2">
    <source>
        <dbReference type="EMBL" id="EGD47876.1"/>
    </source>
</evidence>
<reference evidence="2" key="2">
    <citation type="submission" date="2011-01" db="EMBL/GenBank/DDBJ databases">
        <title>The Non-contiguous Finished genome of Clostridium papyrosolvens.</title>
        <authorList>
            <person name="Lucas S."/>
            <person name="Copeland A."/>
            <person name="Lapidus A."/>
            <person name="Cheng J.-F."/>
            <person name="Goodwin L."/>
            <person name="Pitluck S."/>
            <person name="Misra M."/>
            <person name="Chertkov O."/>
            <person name="Detter J.C."/>
            <person name="Han C."/>
            <person name="Tapia R."/>
            <person name="Land M."/>
            <person name="Hauser L."/>
            <person name="Kyrpides N."/>
            <person name="Ivanova N."/>
            <person name="Pagani I."/>
            <person name="Mouttaki H."/>
            <person name="He Z."/>
            <person name="Zhou J."/>
            <person name="Hemme C.L."/>
            <person name="Woyke T."/>
        </authorList>
    </citation>
    <scope>NUCLEOTIDE SEQUENCE [LARGE SCALE GENOMIC DNA]</scope>
    <source>
        <strain evidence="2">DSM 2782</strain>
    </source>
</reference>
<dbReference type="PANTHER" id="PTHR46313">
    <property type="match status" value="1"/>
</dbReference>
<dbReference type="Gene3D" id="3.50.50.60">
    <property type="entry name" value="FAD/NAD(P)-binding domain"/>
    <property type="match status" value="2"/>
</dbReference>